<evidence type="ECO:0000256" key="2">
    <source>
        <dbReference type="SAM" id="MobiDB-lite"/>
    </source>
</evidence>
<organism evidence="3 4">
    <name type="scientific">Pholiota conissans</name>
    <dbReference type="NCBI Taxonomy" id="109636"/>
    <lineage>
        <taxon>Eukaryota</taxon>
        <taxon>Fungi</taxon>
        <taxon>Dikarya</taxon>
        <taxon>Basidiomycota</taxon>
        <taxon>Agaricomycotina</taxon>
        <taxon>Agaricomycetes</taxon>
        <taxon>Agaricomycetidae</taxon>
        <taxon>Agaricales</taxon>
        <taxon>Agaricineae</taxon>
        <taxon>Strophariaceae</taxon>
        <taxon>Pholiota</taxon>
    </lineage>
</organism>
<protein>
    <recommendedName>
        <fullName evidence="5">THO1-MOS11 C-terminal domain-containing protein</fullName>
    </recommendedName>
</protein>
<proteinExistence type="predicted"/>
<feature type="compositionally biased region" description="Pro residues" evidence="2">
    <location>
        <begin position="83"/>
        <end position="93"/>
    </location>
</feature>
<evidence type="ECO:0000256" key="1">
    <source>
        <dbReference type="ARBA" id="ARBA00022553"/>
    </source>
</evidence>
<evidence type="ECO:0008006" key="5">
    <source>
        <dbReference type="Google" id="ProtNLM"/>
    </source>
</evidence>
<accession>A0A9P6CXS8</accession>
<dbReference type="OrthoDB" id="445357at2759"/>
<dbReference type="GO" id="GO:0005634">
    <property type="term" value="C:nucleus"/>
    <property type="evidence" value="ECO:0007669"/>
    <property type="project" value="TreeGrafter"/>
</dbReference>
<evidence type="ECO:0000313" key="3">
    <source>
        <dbReference type="EMBL" id="KAF9484446.1"/>
    </source>
</evidence>
<feature type="region of interest" description="Disordered" evidence="2">
    <location>
        <begin position="63"/>
        <end position="223"/>
    </location>
</feature>
<dbReference type="GO" id="GO:0016973">
    <property type="term" value="P:poly(A)+ mRNA export from nucleus"/>
    <property type="evidence" value="ECO:0007669"/>
    <property type="project" value="TreeGrafter"/>
</dbReference>
<keyword evidence="4" id="KW-1185">Reference proteome</keyword>
<dbReference type="InterPro" id="IPR052240">
    <property type="entry name" value="SAP_domain_ribonucleoprotein"/>
</dbReference>
<dbReference type="PANTHER" id="PTHR46551:SF1">
    <property type="entry name" value="SAP DOMAIN-CONTAINING RIBONUCLEOPROTEIN"/>
    <property type="match status" value="1"/>
</dbReference>
<dbReference type="AlphaFoldDB" id="A0A9P6CXS8"/>
<gene>
    <name evidence="3" type="ORF">BDN70DRAFT_928323</name>
</gene>
<keyword evidence="1" id="KW-0597">Phosphoprotein</keyword>
<sequence length="223" mass="23516">MDAKLKALKVADLKAVLAAAHVPVPAKATKTDLIARIQASPPALAAYNALYPQDDLLAPPEVVDWNEDQPEPEPAPVVVAAPASPPKPAPASAPAPVAATPVDPPVVAPVTASAADVDPEVEKRRQRAARFGIPFVEPKPQPEPRKKAGAPVRAPSPTKAPPGVDPKKLEERAARFGIKPGTTTDPADPKSRKRAAPAAQELDPEELERRKKRAERFGVPTKP</sequence>
<evidence type="ECO:0000313" key="4">
    <source>
        <dbReference type="Proteomes" id="UP000807469"/>
    </source>
</evidence>
<comment type="caution">
    <text evidence="3">The sequence shown here is derived from an EMBL/GenBank/DDBJ whole genome shotgun (WGS) entry which is preliminary data.</text>
</comment>
<feature type="compositionally biased region" description="Basic and acidic residues" evidence="2">
    <location>
        <begin position="165"/>
        <end position="174"/>
    </location>
</feature>
<dbReference type="EMBL" id="MU155143">
    <property type="protein sequence ID" value="KAF9484446.1"/>
    <property type="molecule type" value="Genomic_DNA"/>
</dbReference>
<name>A0A9P6CXS8_9AGAR</name>
<dbReference type="Proteomes" id="UP000807469">
    <property type="component" value="Unassembled WGS sequence"/>
</dbReference>
<dbReference type="PANTHER" id="PTHR46551">
    <property type="entry name" value="SAP DOMAIN-CONTAINING RIBONUCLEOPROTEIN"/>
    <property type="match status" value="1"/>
</dbReference>
<reference evidence="3" key="1">
    <citation type="submission" date="2020-11" db="EMBL/GenBank/DDBJ databases">
        <authorList>
            <consortium name="DOE Joint Genome Institute"/>
            <person name="Ahrendt S."/>
            <person name="Riley R."/>
            <person name="Andreopoulos W."/>
            <person name="Labutti K."/>
            <person name="Pangilinan J."/>
            <person name="Ruiz-Duenas F.J."/>
            <person name="Barrasa J.M."/>
            <person name="Sanchez-Garcia M."/>
            <person name="Camarero S."/>
            <person name="Miyauchi S."/>
            <person name="Serrano A."/>
            <person name="Linde D."/>
            <person name="Babiker R."/>
            <person name="Drula E."/>
            <person name="Ayuso-Fernandez I."/>
            <person name="Pacheco R."/>
            <person name="Padilla G."/>
            <person name="Ferreira P."/>
            <person name="Barriuso J."/>
            <person name="Kellner H."/>
            <person name="Castanera R."/>
            <person name="Alfaro M."/>
            <person name="Ramirez L."/>
            <person name="Pisabarro A.G."/>
            <person name="Kuo A."/>
            <person name="Tritt A."/>
            <person name="Lipzen A."/>
            <person name="He G."/>
            <person name="Yan M."/>
            <person name="Ng V."/>
            <person name="Cullen D."/>
            <person name="Martin F."/>
            <person name="Rosso M.-N."/>
            <person name="Henrissat B."/>
            <person name="Hibbett D."/>
            <person name="Martinez A.T."/>
            <person name="Grigoriev I.V."/>
        </authorList>
    </citation>
    <scope>NUCLEOTIDE SEQUENCE</scope>
    <source>
        <strain evidence="3">CIRM-BRFM 674</strain>
    </source>
</reference>